<dbReference type="InterPro" id="IPR028161">
    <property type="entry name" value="Met8-like"/>
</dbReference>
<sequence>MANTLFPIYLKTENRRFLIVGGGKVGLEKTNTLLKQNPEVSITIVAPEITSELHKLILWNPNVKSKQREFKQTDLDDADIVIIATNDTELNKHIKALANAKRLLVNAADQPELCDFYLGSIVNKGSLKIAISTNGRSPVLARRLREYFEYVIPNSIENSIDQLEIIRREHTGDLAAKLNDLNKATSYLSHEKSIAKRNKRLVGQISLLFIVFVIGYGLSTIISGNELKTYVGNIPSGFYDMLIVGFFAQLVDGALGMGYGIMCATTMMLFGVKLPAISGSIHTAEVFSSAVSGYTHYRFGNVNKKLLLWLAVPGVLGAVAGAIALIYLGNKYEAFAYAALSIYTMIIGIRLILLALKTARRKSPVKRVGVLGFVGGFMDSFGGGGWGPIVTSTLLAKGRKMNFVVGTVSLAEFFVTLSAAIAFFASLGLTHWHVIVGLIAGGSAAAPLAARLSGKLPRRTALILVAILVIIFSVRVLLKIF</sequence>
<dbReference type="EMBL" id="JBHUMD010000013">
    <property type="protein sequence ID" value="MFD2602160.1"/>
    <property type="molecule type" value="Genomic_DNA"/>
</dbReference>
<feature type="transmembrane region" description="Helical" evidence="10">
    <location>
        <begin position="334"/>
        <end position="356"/>
    </location>
</feature>
<evidence type="ECO:0000256" key="9">
    <source>
        <dbReference type="ARBA" id="ARBA00047561"/>
    </source>
</evidence>
<evidence type="ECO:0000259" key="11">
    <source>
        <dbReference type="Pfam" id="PF14824"/>
    </source>
</evidence>
<feature type="transmembrane region" description="Helical" evidence="10">
    <location>
        <begin position="461"/>
        <end position="478"/>
    </location>
</feature>
<evidence type="ECO:0000256" key="2">
    <source>
        <dbReference type="ARBA" id="ARBA00005010"/>
    </source>
</evidence>
<keyword evidence="7 10" id="KW-0472">Membrane</keyword>
<feature type="domain" description="Siroheme synthase central" evidence="11">
    <location>
        <begin position="125"/>
        <end position="146"/>
    </location>
</feature>
<dbReference type="InterPro" id="IPR006367">
    <property type="entry name" value="Sirohaem_synthase_N"/>
</dbReference>
<reference evidence="13" key="1">
    <citation type="journal article" date="2019" name="Int. J. Syst. Evol. Microbiol.">
        <title>The Global Catalogue of Microorganisms (GCM) 10K type strain sequencing project: providing services to taxonomists for standard genome sequencing and annotation.</title>
        <authorList>
            <consortium name="The Broad Institute Genomics Platform"/>
            <consortium name="The Broad Institute Genome Sequencing Center for Infectious Disease"/>
            <person name="Wu L."/>
            <person name="Ma J."/>
        </authorList>
    </citation>
    <scope>NUCLEOTIDE SEQUENCE [LARGE SCALE GENOMIC DNA]</scope>
    <source>
        <strain evidence="13">KCTC 42107</strain>
    </source>
</reference>
<keyword evidence="13" id="KW-1185">Reference proteome</keyword>
<dbReference type="SUPFAM" id="SSF51735">
    <property type="entry name" value="NAD(P)-binding Rossmann-fold domains"/>
    <property type="match status" value="1"/>
</dbReference>
<feature type="transmembrane region" description="Helical" evidence="10">
    <location>
        <begin position="403"/>
        <end position="425"/>
    </location>
</feature>
<evidence type="ECO:0000313" key="13">
    <source>
        <dbReference type="Proteomes" id="UP001597480"/>
    </source>
</evidence>
<evidence type="ECO:0000256" key="1">
    <source>
        <dbReference type="ARBA" id="ARBA00004141"/>
    </source>
</evidence>
<feature type="transmembrane region" description="Helical" evidence="10">
    <location>
        <begin position="201"/>
        <end position="222"/>
    </location>
</feature>
<organism evidence="12 13">
    <name type="scientific">Flavobacterium suzhouense</name>
    <dbReference type="NCBI Taxonomy" id="1529638"/>
    <lineage>
        <taxon>Bacteria</taxon>
        <taxon>Pseudomonadati</taxon>
        <taxon>Bacteroidota</taxon>
        <taxon>Flavobacteriia</taxon>
        <taxon>Flavobacteriales</taxon>
        <taxon>Flavobacteriaceae</taxon>
        <taxon>Flavobacterium</taxon>
    </lineage>
</organism>
<gene>
    <name evidence="12" type="ORF">ACFSR3_08830</name>
</gene>
<evidence type="ECO:0000256" key="4">
    <source>
        <dbReference type="ARBA" id="ARBA00022989"/>
    </source>
</evidence>
<comment type="caution">
    <text evidence="12">The sequence shown here is derived from an EMBL/GenBank/DDBJ whole genome shotgun (WGS) entry which is preliminary data.</text>
</comment>
<dbReference type="Pfam" id="PF14824">
    <property type="entry name" value="Sirohm_synth_M"/>
    <property type="match status" value="1"/>
</dbReference>
<evidence type="ECO:0000313" key="12">
    <source>
        <dbReference type="EMBL" id="MFD2602160.1"/>
    </source>
</evidence>
<keyword evidence="4 10" id="KW-1133">Transmembrane helix</keyword>
<feature type="transmembrane region" description="Helical" evidence="10">
    <location>
        <begin position="242"/>
        <end position="270"/>
    </location>
</feature>
<protein>
    <recommendedName>
        <fullName evidence="10">Probable membrane transporter protein</fullName>
    </recommendedName>
</protein>
<keyword evidence="5" id="KW-0560">Oxidoreductase</keyword>
<feature type="transmembrane region" description="Helical" evidence="10">
    <location>
        <begin position="431"/>
        <end position="449"/>
    </location>
</feature>
<dbReference type="InterPro" id="IPR036291">
    <property type="entry name" value="NAD(P)-bd_dom_sf"/>
</dbReference>
<dbReference type="Gene3D" id="3.30.160.110">
    <property type="entry name" value="Siroheme synthase, domain 2"/>
    <property type="match status" value="1"/>
</dbReference>
<comment type="similarity">
    <text evidence="10">Belongs to the 4-toluene sulfonate uptake permease (TSUP) (TC 2.A.102) family.</text>
</comment>
<dbReference type="InterPro" id="IPR028281">
    <property type="entry name" value="Sirohaem_synthase_central"/>
</dbReference>
<keyword evidence="10" id="KW-1003">Cell membrane</keyword>
<dbReference type="PANTHER" id="PTHR35330">
    <property type="entry name" value="SIROHEME BIOSYNTHESIS PROTEIN MET8"/>
    <property type="match status" value="1"/>
</dbReference>
<dbReference type="Gene3D" id="3.40.50.720">
    <property type="entry name" value="NAD(P)-binding Rossmann-like Domain"/>
    <property type="match status" value="1"/>
</dbReference>
<evidence type="ECO:0000256" key="3">
    <source>
        <dbReference type="ARBA" id="ARBA00022692"/>
    </source>
</evidence>
<evidence type="ECO:0000256" key="5">
    <source>
        <dbReference type="ARBA" id="ARBA00023002"/>
    </source>
</evidence>
<evidence type="ECO:0000256" key="10">
    <source>
        <dbReference type="RuleBase" id="RU363041"/>
    </source>
</evidence>
<evidence type="ECO:0000256" key="6">
    <source>
        <dbReference type="ARBA" id="ARBA00023027"/>
    </source>
</evidence>
<feature type="transmembrane region" description="Helical" evidence="10">
    <location>
        <begin position="306"/>
        <end position="328"/>
    </location>
</feature>
<dbReference type="Pfam" id="PF13241">
    <property type="entry name" value="NAD_binding_7"/>
    <property type="match status" value="1"/>
</dbReference>
<dbReference type="SUPFAM" id="SSF75615">
    <property type="entry name" value="Siroheme synthase middle domains-like"/>
    <property type="match status" value="1"/>
</dbReference>
<evidence type="ECO:0000256" key="7">
    <source>
        <dbReference type="ARBA" id="ARBA00023136"/>
    </source>
</evidence>
<dbReference type="Proteomes" id="UP001597480">
    <property type="component" value="Unassembled WGS sequence"/>
</dbReference>
<dbReference type="RefSeq" id="WP_379820650.1">
    <property type="nucleotide sequence ID" value="NZ_JBHUMD010000013.1"/>
</dbReference>
<comment type="catalytic activity">
    <reaction evidence="9">
        <text>precorrin-2 + NAD(+) = sirohydrochlorin + NADH + 2 H(+)</text>
        <dbReference type="Rhea" id="RHEA:15613"/>
        <dbReference type="ChEBI" id="CHEBI:15378"/>
        <dbReference type="ChEBI" id="CHEBI:57540"/>
        <dbReference type="ChEBI" id="CHEBI:57945"/>
        <dbReference type="ChEBI" id="CHEBI:58351"/>
        <dbReference type="ChEBI" id="CHEBI:58827"/>
        <dbReference type="EC" id="1.3.1.76"/>
    </reaction>
</comment>
<keyword evidence="8" id="KW-0627">Porphyrin biosynthesis</keyword>
<dbReference type="InterPro" id="IPR002781">
    <property type="entry name" value="TM_pro_TauE-like"/>
</dbReference>
<dbReference type="NCBIfam" id="TIGR01470">
    <property type="entry name" value="cysG_Nterm"/>
    <property type="match status" value="1"/>
</dbReference>
<proteinExistence type="inferred from homology"/>
<accession>A0ABW5NUY1</accession>
<evidence type="ECO:0000256" key="8">
    <source>
        <dbReference type="ARBA" id="ARBA00023244"/>
    </source>
</evidence>
<dbReference type="PANTHER" id="PTHR35330:SF1">
    <property type="entry name" value="SIROHEME BIOSYNTHESIS PROTEIN MET8"/>
    <property type="match status" value="1"/>
</dbReference>
<comment type="subcellular location">
    <subcellularLocation>
        <location evidence="10">Cell membrane</location>
        <topology evidence="10">Multi-pass membrane protein</topology>
    </subcellularLocation>
    <subcellularLocation>
        <location evidence="1">Membrane</location>
        <topology evidence="1">Multi-pass membrane protein</topology>
    </subcellularLocation>
</comment>
<comment type="pathway">
    <text evidence="2">Porphyrin-containing compound metabolism; siroheme biosynthesis; sirohydrochlorin from precorrin-2: step 1/1.</text>
</comment>
<name>A0ABW5NUY1_9FLAO</name>
<keyword evidence="3 10" id="KW-0812">Transmembrane</keyword>
<keyword evidence="6" id="KW-0520">NAD</keyword>
<dbReference type="Pfam" id="PF01925">
    <property type="entry name" value="TauE"/>
    <property type="match status" value="1"/>
</dbReference>